<dbReference type="Gene3D" id="3.30.160.60">
    <property type="entry name" value="Classic Zinc Finger"/>
    <property type="match status" value="1"/>
</dbReference>
<dbReference type="Pfam" id="PF00096">
    <property type="entry name" value="zf-C2H2"/>
    <property type="match status" value="1"/>
</dbReference>
<evidence type="ECO:0000313" key="3">
    <source>
        <dbReference type="EnsemblMetazoa" id="XP_014250648.1"/>
    </source>
</evidence>
<evidence type="ECO:0000256" key="1">
    <source>
        <dbReference type="SAM" id="MobiDB-lite"/>
    </source>
</evidence>
<dbReference type="SUPFAM" id="SSF57667">
    <property type="entry name" value="beta-beta-alpha zinc fingers"/>
    <property type="match status" value="1"/>
</dbReference>
<feature type="domain" description="C2H2-type" evidence="2">
    <location>
        <begin position="48"/>
        <end position="66"/>
    </location>
</feature>
<dbReference type="InterPro" id="IPR013087">
    <property type="entry name" value="Znf_C2H2_type"/>
</dbReference>
<feature type="compositionally biased region" description="Basic and acidic residues" evidence="1">
    <location>
        <begin position="132"/>
        <end position="144"/>
    </location>
</feature>
<dbReference type="GeneID" id="106667296"/>
<dbReference type="InterPro" id="IPR036236">
    <property type="entry name" value="Znf_C2H2_sf"/>
</dbReference>
<dbReference type="RefSeq" id="XP_014250648.1">
    <property type="nucleotide sequence ID" value="XM_014395162.2"/>
</dbReference>
<accession>A0A8I6RQE1</accession>
<proteinExistence type="predicted"/>
<protein>
    <recommendedName>
        <fullName evidence="2">C2H2-type domain-containing protein</fullName>
    </recommendedName>
</protein>
<evidence type="ECO:0000313" key="4">
    <source>
        <dbReference type="Proteomes" id="UP000494040"/>
    </source>
</evidence>
<sequence>MNAMLRHLEVCEAITKPIKRYSCEKCPFRTNHKWYLKRHMCKSMRNICKECKKRFPTPTALLLHVNSREGCNGDMKKDSVILIKDVMSMNDPTRHLVAVSVDQNQQSILDSSQENVTANGSVDPGDKSVASIKEDTSEVMKIKN</sequence>
<evidence type="ECO:0000259" key="2">
    <source>
        <dbReference type="Pfam" id="PF00096"/>
    </source>
</evidence>
<dbReference type="Proteomes" id="UP000494040">
    <property type="component" value="Unassembled WGS sequence"/>
</dbReference>
<feature type="region of interest" description="Disordered" evidence="1">
    <location>
        <begin position="111"/>
        <end position="144"/>
    </location>
</feature>
<feature type="compositionally biased region" description="Polar residues" evidence="1">
    <location>
        <begin position="111"/>
        <end position="120"/>
    </location>
</feature>
<dbReference type="EnsemblMetazoa" id="XM_014395162.2">
    <property type="protein sequence ID" value="XP_014250648.1"/>
    <property type="gene ID" value="LOC106667296"/>
</dbReference>
<name>A0A8I6RQE1_CIMLE</name>
<dbReference type="KEGG" id="clec:106667296"/>
<keyword evidence="4" id="KW-1185">Reference proteome</keyword>
<dbReference type="AlphaFoldDB" id="A0A8I6RQE1"/>
<organism evidence="3 4">
    <name type="scientific">Cimex lectularius</name>
    <name type="common">Bed bug</name>
    <name type="synonym">Acanthia lectularia</name>
    <dbReference type="NCBI Taxonomy" id="79782"/>
    <lineage>
        <taxon>Eukaryota</taxon>
        <taxon>Metazoa</taxon>
        <taxon>Ecdysozoa</taxon>
        <taxon>Arthropoda</taxon>
        <taxon>Hexapoda</taxon>
        <taxon>Insecta</taxon>
        <taxon>Pterygota</taxon>
        <taxon>Neoptera</taxon>
        <taxon>Paraneoptera</taxon>
        <taxon>Hemiptera</taxon>
        <taxon>Heteroptera</taxon>
        <taxon>Panheteroptera</taxon>
        <taxon>Cimicomorpha</taxon>
        <taxon>Cimicidae</taxon>
        <taxon>Cimex</taxon>
    </lineage>
</organism>
<reference evidence="3" key="1">
    <citation type="submission" date="2022-01" db="UniProtKB">
        <authorList>
            <consortium name="EnsemblMetazoa"/>
        </authorList>
    </citation>
    <scope>IDENTIFICATION</scope>
</reference>